<reference evidence="3" key="1">
    <citation type="journal article" date="2016" name="Genome Biol. Evol.">
        <title>Conserved non-coding elements in the most distant genera of cephalochordates: the Goldilocks principle.</title>
        <authorList>
            <person name="Yue J.X."/>
            <person name="Kozmikova I."/>
            <person name="Ono H."/>
            <person name="Nossa C.W."/>
            <person name="Kozmik Z."/>
            <person name="Putnam N.H."/>
            <person name="Yu J.K."/>
            <person name="Holland L.Z."/>
        </authorList>
    </citation>
    <scope>NUCLEOTIDE SEQUENCE</scope>
</reference>
<accession>A0A9J7KQK5</accession>
<reference evidence="3" key="3">
    <citation type="submission" date="2025-08" db="UniProtKB">
        <authorList>
            <consortium name="RefSeq"/>
        </authorList>
    </citation>
    <scope>IDENTIFICATION</scope>
</reference>
<gene>
    <name evidence="3" type="primary">LOC118410604</name>
</gene>
<dbReference type="PANTHER" id="PTHR15463:SF2">
    <property type="entry name" value="SYNERGIN GAMMA"/>
    <property type="match status" value="1"/>
</dbReference>
<sequence>MASAGNPNYPGGGGAQRPGFNMFPAQQMTQQGMMVPPTSQGMMGVGPMSQGMMGVPQGMMGPAAPGQMAAPVQGVPQGFRGSPVPGIAPQFGGMPQQYGIPVSGGFAYSPEMQKTYAEQQKKFAEQQQKMAEEQKKREEKERKERQFQEQKRRLGAMRTTTMGKGGANFDSMFGRAVQGFALDVTKGSTTPKAQVTSPGVPGSASDFGGPTAGLTPPTHSAPPPAAPVTPPSTEDDDFGAFLGGPTQVQPQEEKPVQMTGVVGSGVMTALPQDSGPKGPNLQSMMLESCDLTGPDKPKKAFQKAAPPRMPTINKTATPSQKARDWNSSTFSGVFTVETPQVVEGLGSPAAAAPVPQSPTLPLWCQNDAVVPEAYRKVVESVTTEAGLE</sequence>
<dbReference type="Proteomes" id="UP000001554">
    <property type="component" value="Chromosome 2"/>
</dbReference>
<feature type="compositionally biased region" description="Basic and acidic residues" evidence="1">
    <location>
        <begin position="119"/>
        <end position="152"/>
    </location>
</feature>
<reference evidence="2" key="2">
    <citation type="journal article" date="2020" name="Nat. Ecol. Evol.">
        <title>Deeply conserved synteny resolves early events in vertebrate evolution.</title>
        <authorList>
            <person name="Simakov O."/>
            <person name="Marletaz F."/>
            <person name="Yue J.X."/>
            <person name="O'Connell B."/>
            <person name="Jenkins J."/>
            <person name="Brandt A."/>
            <person name="Calef R."/>
            <person name="Tung C.H."/>
            <person name="Huang T.K."/>
            <person name="Schmutz J."/>
            <person name="Satoh N."/>
            <person name="Yu J.K."/>
            <person name="Putnam N.H."/>
            <person name="Green R.E."/>
            <person name="Rokhsar D.S."/>
        </authorList>
    </citation>
    <scope>NUCLEOTIDE SEQUENCE [LARGE SCALE GENOMIC DNA]</scope>
    <source>
        <strain evidence="2">S238N-H82</strain>
    </source>
</reference>
<feature type="region of interest" description="Disordered" evidence="1">
    <location>
        <begin position="266"/>
        <end position="326"/>
    </location>
</feature>
<evidence type="ECO:0000313" key="3">
    <source>
        <dbReference type="RefSeq" id="XP_035668273.1"/>
    </source>
</evidence>
<keyword evidence="2" id="KW-1185">Reference proteome</keyword>
<protein>
    <submittedName>
        <fullName evidence="3">Synergin gamma-like</fullName>
    </submittedName>
</protein>
<feature type="region of interest" description="Disordered" evidence="1">
    <location>
        <begin position="1"/>
        <end position="21"/>
    </location>
</feature>
<name>A0A9J7KQK5_BRAFL</name>
<feature type="compositionally biased region" description="Polar residues" evidence="1">
    <location>
        <begin position="187"/>
        <end position="197"/>
    </location>
</feature>
<feature type="compositionally biased region" description="Pro residues" evidence="1">
    <location>
        <begin position="219"/>
        <end position="230"/>
    </location>
</feature>
<evidence type="ECO:0000256" key="1">
    <source>
        <dbReference type="SAM" id="MobiDB-lite"/>
    </source>
</evidence>
<organism evidence="2 3">
    <name type="scientific">Branchiostoma floridae</name>
    <name type="common">Florida lancelet</name>
    <name type="synonym">Amphioxus</name>
    <dbReference type="NCBI Taxonomy" id="7739"/>
    <lineage>
        <taxon>Eukaryota</taxon>
        <taxon>Metazoa</taxon>
        <taxon>Chordata</taxon>
        <taxon>Cephalochordata</taxon>
        <taxon>Leptocardii</taxon>
        <taxon>Amphioxiformes</taxon>
        <taxon>Branchiostomatidae</taxon>
        <taxon>Branchiostoma</taxon>
    </lineage>
</organism>
<evidence type="ECO:0000313" key="2">
    <source>
        <dbReference type="Proteomes" id="UP000001554"/>
    </source>
</evidence>
<proteinExistence type="predicted"/>
<dbReference type="RefSeq" id="XP_035668273.1">
    <property type="nucleotide sequence ID" value="XM_035812380.1"/>
</dbReference>
<dbReference type="OrthoDB" id="10651415at2759"/>
<dbReference type="GeneID" id="118410604"/>
<dbReference type="KEGG" id="bfo:118410604"/>
<dbReference type="PANTHER" id="PTHR15463">
    <property type="entry name" value="AP1 GAMMA SUBUNIT BINDING PROTEIN 1"/>
    <property type="match status" value="1"/>
</dbReference>
<dbReference type="InterPro" id="IPR039656">
    <property type="entry name" value="SYNRG"/>
</dbReference>
<feature type="compositionally biased region" description="Polar residues" evidence="1">
    <location>
        <begin position="312"/>
        <end position="326"/>
    </location>
</feature>
<feature type="region of interest" description="Disordered" evidence="1">
    <location>
        <begin position="187"/>
        <end position="254"/>
    </location>
</feature>
<feature type="non-terminal residue" evidence="3">
    <location>
        <position position="388"/>
    </location>
</feature>
<feature type="region of interest" description="Disordered" evidence="1">
    <location>
        <begin position="118"/>
        <end position="152"/>
    </location>
</feature>
<dbReference type="AlphaFoldDB" id="A0A9J7KQK5"/>